<proteinExistence type="predicted"/>
<name>A0A857ACL6_9ACTO</name>
<reference evidence="3 4" key="1">
    <citation type="submission" date="2019-11" db="EMBL/GenBank/DDBJ databases">
        <title>FDA dAtabase for Regulatory Grade micrObial Sequences (FDA-ARGOS): Supporting development and validation of Infectious Disease Dx tests.</title>
        <authorList>
            <person name="Stonesifer R."/>
            <person name="Tallon L."/>
            <person name="Sadzewicz L."/>
            <person name="Vavikolanu K."/>
            <person name="Mehta A."/>
            <person name="Aluvathingal J."/>
            <person name="Nadendla S."/>
            <person name="Myers T."/>
            <person name="Yan Y."/>
            <person name="Sichtig H."/>
        </authorList>
    </citation>
    <scope>NUCLEOTIDE SEQUENCE [LARGE SCALE GENOMIC DNA]</scope>
    <source>
        <strain evidence="3 4">FDAARGOS_732</strain>
    </source>
</reference>
<feature type="coiled-coil region" evidence="1">
    <location>
        <begin position="128"/>
        <end position="166"/>
    </location>
</feature>
<protein>
    <submittedName>
        <fullName evidence="3">Alpha/beta hydrolase</fullName>
    </submittedName>
</protein>
<dbReference type="GO" id="GO:0016787">
    <property type="term" value="F:hydrolase activity"/>
    <property type="evidence" value="ECO:0007669"/>
    <property type="project" value="UniProtKB-KW"/>
</dbReference>
<accession>A0A857ACL6</accession>
<feature type="domain" description="DUF1023" evidence="2">
    <location>
        <begin position="306"/>
        <end position="474"/>
    </location>
</feature>
<gene>
    <name evidence="3" type="ORF">FOC40_09965</name>
</gene>
<evidence type="ECO:0000313" key="3">
    <source>
        <dbReference type="EMBL" id="QGS11697.1"/>
    </source>
</evidence>
<dbReference type="Pfam" id="PF06259">
    <property type="entry name" value="Abhydrolase_8"/>
    <property type="match status" value="1"/>
</dbReference>
<dbReference type="SUPFAM" id="SSF53474">
    <property type="entry name" value="alpha/beta-Hydrolases"/>
    <property type="match status" value="1"/>
</dbReference>
<evidence type="ECO:0000259" key="2">
    <source>
        <dbReference type="Pfam" id="PF06259"/>
    </source>
</evidence>
<dbReference type="EMBL" id="CP046315">
    <property type="protein sequence ID" value="QGS11697.1"/>
    <property type="molecule type" value="Genomic_DNA"/>
</dbReference>
<sequence length="547" mass="59088">MKWTDIQQWESAPLQAYAVECENKQRKLQAEGDNLAADLESLSGSGQTVQAARSSLRQQISSIERQVNHLISTAEICSAGAHGIDRLRANIDDALQLANTWGMSIDASGNVSMDATQVQKLVDEGKSRSELKSLVKTAQERVNTALKQAQELVESLSQKLAALEAGTFDNNVHYSATIKSRPTLPPADASPQEVASWWSSLSDEDKQWMIHEHPDVIGNLEGVDYTSRNEANRIMLPRLKEQAEADLQKFYDDNGPYIEPALRSERDRLKNRVTALEQIEETLERENTENPPVPRYLMQLDASGPNILAAVSQNNPDDADHIGVIVPGMTTSVADSLGEYDGHATTLRKSAETAATNGKKVAMVEFFGYDAPPGPAEASFTIMANNGAPKLASFLNGIDAVREHGAGDAHITVASHSYGSTTAGIAATLVNDGVIDDLVQFGSPGSGVQDVSEFHVPEGHTYVSAAPYENDMVQGLGPNPWFGKNPDTMDGYKHLSGDVGPTKWGLLPIGVIPIPIPKPFAQHSGYFEEETQANRDIASVIGGNPNV</sequence>
<dbReference type="InterPro" id="IPR029058">
    <property type="entry name" value="AB_hydrolase_fold"/>
</dbReference>
<dbReference type="InterPro" id="IPR010427">
    <property type="entry name" value="DUF1023"/>
</dbReference>
<keyword evidence="1" id="KW-0175">Coiled coil</keyword>
<dbReference type="Proteomes" id="UP000424490">
    <property type="component" value="Chromosome"/>
</dbReference>
<keyword evidence="3" id="KW-0378">Hydrolase</keyword>
<evidence type="ECO:0000256" key="1">
    <source>
        <dbReference type="SAM" id="Coils"/>
    </source>
</evidence>
<evidence type="ECO:0000313" key="4">
    <source>
        <dbReference type="Proteomes" id="UP000424490"/>
    </source>
</evidence>
<dbReference type="Gene3D" id="3.40.50.1820">
    <property type="entry name" value="alpha/beta hydrolase"/>
    <property type="match status" value="1"/>
</dbReference>
<dbReference type="AlphaFoldDB" id="A0A857ACL6"/>
<organism evidence="3 4">
    <name type="scientific">Schaalia odontolytica</name>
    <dbReference type="NCBI Taxonomy" id="1660"/>
    <lineage>
        <taxon>Bacteria</taxon>
        <taxon>Bacillati</taxon>
        <taxon>Actinomycetota</taxon>
        <taxon>Actinomycetes</taxon>
        <taxon>Actinomycetales</taxon>
        <taxon>Actinomycetaceae</taxon>
        <taxon>Schaalia</taxon>
    </lineage>
</organism>